<feature type="transmembrane region" description="Helical" evidence="6">
    <location>
        <begin position="174"/>
        <end position="193"/>
    </location>
</feature>
<dbReference type="RefSeq" id="XP_017301757.1">
    <property type="nucleotide sequence ID" value="XM_017446268.2"/>
</dbReference>
<evidence type="ECO:0000256" key="5">
    <source>
        <dbReference type="ARBA" id="ARBA00023136"/>
    </source>
</evidence>
<evidence type="ECO:0000313" key="7">
    <source>
        <dbReference type="Proteomes" id="UP000079169"/>
    </source>
</evidence>
<dbReference type="PaxDb" id="121845-A0A1S4EHW9"/>
<dbReference type="PANTHER" id="PTHR11266:SF8">
    <property type="entry name" value="MPV17-LIKE PROTEIN 2"/>
    <property type="match status" value="1"/>
</dbReference>
<dbReference type="OMA" id="IICHYWY"/>
<name>A0A1S4EHW9_DIACI</name>
<evidence type="ECO:0000256" key="3">
    <source>
        <dbReference type="ARBA" id="ARBA00022692"/>
    </source>
</evidence>
<comment type="subcellular location">
    <subcellularLocation>
        <location evidence="1">Membrane</location>
        <topology evidence="1">Multi-pass membrane protein</topology>
    </subcellularLocation>
</comment>
<comment type="similarity">
    <text evidence="2 6">Belongs to the peroxisomal membrane protein PXMP2/4 family.</text>
</comment>
<evidence type="ECO:0000313" key="11">
    <source>
        <dbReference type="RefSeq" id="XP_026683278.1"/>
    </source>
</evidence>
<dbReference type="AlphaFoldDB" id="A0A1S4EHW9"/>
<protein>
    <submittedName>
        <fullName evidence="8 9">Mpv17-like protein 2</fullName>
    </submittedName>
</protein>
<reference evidence="8 9" key="1">
    <citation type="submission" date="2025-04" db="UniProtKB">
        <authorList>
            <consortium name="RefSeq"/>
        </authorList>
    </citation>
    <scope>IDENTIFICATION</scope>
</reference>
<keyword evidence="4 6" id="KW-1133">Transmembrane helix</keyword>
<dbReference type="PANTHER" id="PTHR11266">
    <property type="entry name" value="PEROXISOMAL MEMBRANE PROTEIN 2, PXMP2 MPV17"/>
    <property type="match status" value="1"/>
</dbReference>
<accession>A0A1S4EHW9</accession>
<dbReference type="STRING" id="121845.A0A1S4EHW9"/>
<dbReference type="GO" id="GO:0016020">
    <property type="term" value="C:membrane"/>
    <property type="evidence" value="ECO:0007669"/>
    <property type="project" value="UniProtKB-SubCell"/>
</dbReference>
<proteinExistence type="inferred from homology"/>
<gene>
    <name evidence="8 9 10 11" type="primary">LOC103514531</name>
</gene>
<keyword evidence="5 6" id="KW-0472">Membrane</keyword>
<dbReference type="Proteomes" id="UP000079169">
    <property type="component" value="Unplaced"/>
</dbReference>
<feature type="transmembrane region" description="Helical" evidence="6">
    <location>
        <begin position="134"/>
        <end position="154"/>
    </location>
</feature>
<evidence type="ECO:0000313" key="10">
    <source>
        <dbReference type="RefSeq" id="XP_017301758.1"/>
    </source>
</evidence>
<sequence>MPTIFLKILRSKKLLSEWIRIGLAKESIKLKRENAMKNITTTRKLMFDRYLFVSNVSISVILSATGDILEQYYQNHINTERPKSPTQEPSWNAIRTFHMSLSGASVGILCHHGYRLLDKLYPGRALSTVFKKVLFDQIFISPVLISVFFVTLGIMENSSSMDIYNEIYDKGRRLYMAEWVVWPPAQVINFYFLSTKYRVLYDNTISLGYDVYTSYVKHDHS</sequence>
<dbReference type="Pfam" id="PF04117">
    <property type="entry name" value="Mpv17_PMP22"/>
    <property type="match status" value="1"/>
</dbReference>
<dbReference type="GO" id="GO:0061668">
    <property type="term" value="P:mitochondrial ribosome assembly"/>
    <property type="evidence" value="ECO:0007669"/>
    <property type="project" value="TreeGrafter"/>
</dbReference>
<evidence type="ECO:0000256" key="2">
    <source>
        <dbReference type="ARBA" id="ARBA00006824"/>
    </source>
</evidence>
<dbReference type="KEGG" id="dci:103514531"/>
<dbReference type="GeneID" id="103514531"/>
<keyword evidence="3 6" id="KW-0812">Transmembrane</keyword>
<organism evidence="7 10">
    <name type="scientific">Diaphorina citri</name>
    <name type="common">Asian citrus psyllid</name>
    <dbReference type="NCBI Taxonomy" id="121845"/>
    <lineage>
        <taxon>Eukaryota</taxon>
        <taxon>Metazoa</taxon>
        <taxon>Ecdysozoa</taxon>
        <taxon>Arthropoda</taxon>
        <taxon>Hexapoda</taxon>
        <taxon>Insecta</taxon>
        <taxon>Pterygota</taxon>
        <taxon>Neoptera</taxon>
        <taxon>Paraneoptera</taxon>
        <taxon>Hemiptera</taxon>
        <taxon>Sternorrhyncha</taxon>
        <taxon>Psylloidea</taxon>
        <taxon>Psyllidae</taxon>
        <taxon>Diaphorininae</taxon>
        <taxon>Diaphorina</taxon>
    </lineage>
</organism>
<dbReference type="GO" id="GO:0005739">
    <property type="term" value="C:mitochondrion"/>
    <property type="evidence" value="ECO:0007669"/>
    <property type="project" value="TreeGrafter"/>
</dbReference>
<evidence type="ECO:0000313" key="8">
    <source>
        <dbReference type="RefSeq" id="XP_008477647.1"/>
    </source>
</evidence>
<dbReference type="RefSeq" id="XP_026683278.1">
    <property type="nucleotide sequence ID" value="XM_026827477.1"/>
</dbReference>
<dbReference type="InterPro" id="IPR007248">
    <property type="entry name" value="Mpv17_PMP22"/>
</dbReference>
<dbReference type="RefSeq" id="XP_008477647.1">
    <property type="nucleotide sequence ID" value="XM_008479425.3"/>
</dbReference>
<keyword evidence="7" id="KW-1185">Reference proteome</keyword>
<evidence type="ECO:0000256" key="1">
    <source>
        <dbReference type="ARBA" id="ARBA00004141"/>
    </source>
</evidence>
<dbReference type="RefSeq" id="XP_017301758.1">
    <property type="nucleotide sequence ID" value="XM_017446269.2"/>
</dbReference>
<evidence type="ECO:0000313" key="9">
    <source>
        <dbReference type="RefSeq" id="XP_017301757.1"/>
    </source>
</evidence>
<evidence type="ECO:0000256" key="4">
    <source>
        <dbReference type="ARBA" id="ARBA00022989"/>
    </source>
</evidence>
<evidence type="ECO:0000256" key="6">
    <source>
        <dbReference type="RuleBase" id="RU363053"/>
    </source>
</evidence>